<dbReference type="SUPFAM" id="SSF56281">
    <property type="entry name" value="Metallo-hydrolase/oxidoreductase"/>
    <property type="match status" value="1"/>
</dbReference>
<evidence type="ECO:0000256" key="5">
    <source>
        <dbReference type="ARBA" id="ARBA00022833"/>
    </source>
</evidence>
<evidence type="ECO:0000256" key="3">
    <source>
        <dbReference type="ARBA" id="ARBA00022723"/>
    </source>
</evidence>
<accession>A0A2S6EZY2</accession>
<keyword evidence="4 6" id="KW-0378">Hydrolase</keyword>
<evidence type="ECO:0000256" key="4">
    <source>
        <dbReference type="ARBA" id="ARBA00022801"/>
    </source>
</evidence>
<dbReference type="PANTHER" id="PTHR42978:SF2">
    <property type="entry name" value="102 KBASES UNSTABLE REGION: FROM 1 TO 119443"/>
    <property type="match status" value="1"/>
</dbReference>
<dbReference type="Gene3D" id="3.60.15.10">
    <property type="entry name" value="Ribonuclease Z/Hydroxyacylglutathione hydrolase-like"/>
    <property type="match status" value="1"/>
</dbReference>
<dbReference type="SMART" id="SM00849">
    <property type="entry name" value="Lactamase_B"/>
    <property type="match status" value="1"/>
</dbReference>
<reference evidence="6 7" key="1">
    <citation type="submission" date="2018-02" db="EMBL/GenBank/DDBJ databases">
        <title>Draft genome sequences of four Legionella pneumophila clinical strains isolated in Ontario.</title>
        <authorList>
            <person name="Fortuna A."/>
            <person name="Ramnarine R."/>
            <person name="Li A."/>
            <person name="Frantz C."/>
            <person name="Mallo G."/>
        </authorList>
    </citation>
    <scope>NUCLEOTIDE SEQUENCE [LARGE SCALE GENOMIC DNA]</scope>
    <source>
        <strain evidence="6 7">LG61</strain>
    </source>
</reference>
<proteinExistence type="inferred from homology"/>
<evidence type="ECO:0000313" key="6">
    <source>
        <dbReference type="EMBL" id="PPK30742.1"/>
    </source>
</evidence>
<dbReference type="GO" id="GO:0046872">
    <property type="term" value="F:metal ion binding"/>
    <property type="evidence" value="ECO:0007669"/>
    <property type="project" value="UniProtKB-KW"/>
</dbReference>
<dbReference type="GO" id="GO:0016787">
    <property type="term" value="F:hydrolase activity"/>
    <property type="evidence" value="ECO:0007669"/>
    <property type="project" value="UniProtKB-KW"/>
</dbReference>
<evidence type="ECO:0000256" key="2">
    <source>
        <dbReference type="ARBA" id="ARBA00007749"/>
    </source>
</evidence>
<dbReference type="Pfam" id="PF00753">
    <property type="entry name" value="Lactamase_B"/>
    <property type="match status" value="1"/>
</dbReference>
<comment type="caution">
    <text evidence="6">The sequence shown here is derived from an EMBL/GenBank/DDBJ whole genome shotgun (WGS) entry which is preliminary data.</text>
</comment>
<evidence type="ECO:0000256" key="1">
    <source>
        <dbReference type="ARBA" id="ARBA00001947"/>
    </source>
</evidence>
<dbReference type="InterPro" id="IPR001279">
    <property type="entry name" value="Metallo-B-lactamas"/>
</dbReference>
<gene>
    <name evidence="6" type="ORF">C3928_08230</name>
</gene>
<dbReference type="Proteomes" id="UP000239239">
    <property type="component" value="Unassembled WGS sequence"/>
</dbReference>
<keyword evidence="5" id="KW-0862">Zinc</keyword>
<dbReference type="RefSeq" id="WP_027227124.1">
    <property type="nucleotide sequence ID" value="NZ_CP017601.1"/>
</dbReference>
<dbReference type="OrthoDB" id="9803916at2"/>
<comment type="cofactor">
    <cofactor evidence="1">
        <name>Zn(2+)</name>
        <dbReference type="ChEBI" id="CHEBI:29105"/>
    </cofactor>
</comment>
<protein>
    <submittedName>
        <fullName evidence="6">MBL fold metallo-hydrolase</fullName>
    </submittedName>
</protein>
<keyword evidence="3" id="KW-0479">Metal-binding</keyword>
<evidence type="ECO:0000313" key="7">
    <source>
        <dbReference type="Proteomes" id="UP000239239"/>
    </source>
</evidence>
<comment type="similarity">
    <text evidence="2">Belongs to the metallo-beta-lactamase superfamily.</text>
</comment>
<dbReference type="PANTHER" id="PTHR42978">
    <property type="entry name" value="QUORUM-QUENCHING LACTONASE YTNP-RELATED-RELATED"/>
    <property type="match status" value="1"/>
</dbReference>
<dbReference type="CDD" id="cd07730">
    <property type="entry name" value="metallo-hydrolase-like_MBL-fold"/>
    <property type="match status" value="1"/>
</dbReference>
<name>A0A2S6EZY2_LEGPN</name>
<dbReference type="InterPro" id="IPR051013">
    <property type="entry name" value="MBL_superfamily_lactonases"/>
</dbReference>
<organism evidence="6 7">
    <name type="scientific">Legionella pneumophila</name>
    <dbReference type="NCBI Taxonomy" id="446"/>
    <lineage>
        <taxon>Bacteria</taxon>
        <taxon>Pseudomonadati</taxon>
        <taxon>Pseudomonadota</taxon>
        <taxon>Gammaproteobacteria</taxon>
        <taxon>Legionellales</taxon>
        <taxon>Legionellaceae</taxon>
        <taxon>Legionella</taxon>
    </lineage>
</organism>
<dbReference type="AlphaFoldDB" id="A0A2S6EZY2"/>
<dbReference type="EMBL" id="PQWY01000011">
    <property type="protein sequence ID" value="PPK30742.1"/>
    <property type="molecule type" value="Genomic_DNA"/>
</dbReference>
<sequence>MVLFMNIEYQLFEAGYCKHCERMTLKNGSIRQREYPAFCALIKHPNHGYILFDTGYSDRFTSLTQKFPASLYRRLTPMTLVKSLKEQLLETHIKPEDINYIVISHFHADHIGGLRDFPDAQFICHSEAIDDIQHKKGLKALLNGFLPGLLPEDFSERLLPLQKTIQLGEHLLPFSDGFDVFGDNSLIAIPLPGHAKGQIGLYFKAPGDTFLVADSCWHQETFKELIYPSALTYLIHHDKHAYLRTIQKLHELYHRNKAIDIIPSHCQQLRSRIGNSSC</sequence>
<dbReference type="InterPro" id="IPR036866">
    <property type="entry name" value="RibonucZ/Hydroxyglut_hydro"/>
</dbReference>